<keyword evidence="4" id="KW-0472">Membrane</keyword>
<keyword evidence="4" id="KW-0812">Transmembrane</keyword>
<dbReference type="InterPro" id="IPR051909">
    <property type="entry name" value="MFP_Cation_Efflux"/>
</dbReference>
<evidence type="ECO:0000313" key="8">
    <source>
        <dbReference type="EMBL" id="WOJ89355.1"/>
    </source>
</evidence>
<accession>A0ABZ0HSQ8</accession>
<evidence type="ECO:0000259" key="5">
    <source>
        <dbReference type="Pfam" id="PF25917"/>
    </source>
</evidence>
<dbReference type="InterPro" id="IPR058792">
    <property type="entry name" value="Beta-barrel_RND_2"/>
</dbReference>
<proteinExistence type="inferred from homology"/>
<gene>
    <name evidence="8" type="ORF">RZS28_16385</name>
</gene>
<comment type="similarity">
    <text evidence="2">Belongs to the membrane fusion protein (MFP) (TC 8.A.1) family.</text>
</comment>
<sequence>MQQKKKAFEKPSPTAPGRAFGLPRPAQFAILFIVVAAIAWAWFFGPFRTAKEQAPTENAAPAEAASFTPTPQQWASMRTATVKEMDFLPQRQAEGKIAVDDHFATSVYPPYNGRVTAVFVRDGDYVKQGQPLFRLDSTDLVQAINDVVAGKAGVAKAQAQLLLTKTAEDRAHQLYLAKGGALKDWQQSQADLTAAQNDLKSAEIGLAAAQDRLRIIRVQSGETETEALTRTTPELNVLAPISGQVLMRKLGVGQYISQGATDPIMLIGDLSTVWLTANVRETDAPYVRVGQPVEVRVTAYPDKVFNAKITFVSPTIDPNTHRLPIRAAVPNEEGLLKPEMWADFRIATGIGRKGLAAPEQAIVFEGDSERVWVADKDHRLTSREIRTGIINRPNVEVLSGLSAGDEVVTQGSIFIDRAAASD</sequence>
<evidence type="ECO:0000256" key="2">
    <source>
        <dbReference type="ARBA" id="ARBA00009477"/>
    </source>
</evidence>
<protein>
    <submittedName>
        <fullName evidence="8">Efflux RND transporter periplasmic adaptor subunit</fullName>
    </submittedName>
</protein>
<dbReference type="InterPro" id="IPR006143">
    <property type="entry name" value="RND_pump_MFP"/>
</dbReference>
<dbReference type="PANTHER" id="PTHR30097">
    <property type="entry name" value="CATION EFFLUX SYSTEM PROTEIN CUSB"/>
    <property type="match status" value="1"/>
</dbReference>
<name>A0ABZ0HSQ8_9HYPH</name>
<evidence type="ECO:0000259" key="6">
    <source>
        <dbReference type="Pfam" id="PF25954"/>
    </source>
</evidence>
<dbReference type="InterPro" id="IPR058627">
    <property type="entry name" value="MdtA-like_C"/>
</dbReference>
<evidence type="ECO:0000259" key="7">
    <source>
        <dbReference type="Pfam" id="PF25967"/>
    </source>
</evidence>
<dbReference type="PANTHER" id="PTHR30097:SF15">
    <property type="entry name" value="CATION EFFLUX SYSTEM PROTEIN CUSB"/>
    <property type="match status" value="1"/>
</dbReference>
<feature type="domain" description="Multidrug resistance protein MdtA-like barrel-sandwich hybrid" evidence="5">
    <location>
        <begin position="106"/>
        <end position="267"/>
    </location>
</feature>
<dbReference type="Gene3D" id="2.40.50.100">
    <property type="match status" value="1"/>
</dbReference>
<keyword evidence="4" id="KW-1133">Transmembrane helix</keyword>
<dbReference type="Gene3D" id="2.40.30.170">
    <property type="match status" value="1"/>
</dbReference>
<comment type="subcellular location">
    <subcellularLocation>
        <location evidence="1">Cell envelope</location>
    </subcellularLocation>
</comment>
<feature type="domain" description="CusB-like beta-barrel" evidence="6">
    <location>
        <begin position="272"/>
        <end position="347"/>
    </location>
</feature>
<dbReference type="SUPFAM" id="SSF111369">
    <property type="entry name" value="HlyD-like secretion proteins"/>
    <property type="match status" value="1"/>
</dbReference>
<dbReference type="Pfam" id="PF25954">
    <property type="entry name" value="Beta-barrel_RND_2"/>
    <property type="match status" value="1"/>
</dbReference>
<dbReference type="Gene3D" id="2.40.420.20">
    <property type="match status" value="1"/>
</dbReference>
<dbReference type="NCBIfam" id="TIGR01730">
    <property type="entry name" value="RND_mfp"/>
    <property type="match status" value="1"/>
</dbReference>
<keyword evidence="9" id="KW-1185">Reference proteome</keyword>
<feature type="transmembrane region" description="Helical" evidence="4">
    <location>
        <begin position="28"/>
        <end position="45"/>
    </location>
</feature>
<evidence type="ECO:0000256" key="4">
    <source>
        <dbReference type="SAM" id="Phobius"/>
    </source>
</evidence>
<reference evidence="8 9" key="1">
    <citation type="submission" date="2023-10" db="EMBL/GenBank/DDBJ databases">
        <title>Novel methanotroph of the genus Methylocapsa from a subarctic wetland.</title>
        <authorList>
            <person name="Belova S.E."/>
            <person name="Oshkin I.Y."/>
            <person name="Miroshnikov K."/>
            <person name="Dedysh S.N."/>
        </authorList>
    </citation>
    <scope>NUCLEOTIDE SEQUENCE [LARGE SCALE GENOMIC DNA]</scope>
    <source>
        <strain evidence="8 9">RX1</strain>
    </source>
</reference>
<feature type="domain" description="Multidrug resistance protein MdtA-like C-terminal permuted SH3" evidence="7">
    <location>
        <begin position="357"/>
        <end position="411"/>
    </location>
</feature>
<keyword evidence="3" id="KW-0813">Transport</keyword>
<dbReference type="Pfam" id="PF25967">
    <property type="entry name" value="RND-MFP_C"/>
    <property type="match status" value="1"/>
</dbReference>
<dbReference type="EMBL" id="CP136862">
    <property type="protein sequence ID" value="WOJ89355.1"/>
    <property type="molecule type" value="Genomic_DNA"/>
</dbReference>
<evidence type="ECO:0000256" key="1">
    <source>
        <dbReference type="ARBA" id="ARBA00004196"/>
    </source>
</evidence>
<dbReference type="Pfam" id="PF25917">
    <property type="entry name" value="BSH_RND"/>
    <property type="match status" value="1"/>
</dbReference>
<dbReference type="InterPro" id="IPR058625">
    <property type="entry name" value="MdtA-like_BSH"/>
</dbReference>
<dbReference type="Gene3D" id="1.10.287.470">
    <property type="entry name" value="Helix hairpin bin"/>
    <property type="match status" value="1"/>
</dbReference>
<dbReference type="Proteomes" id="UP001626536">
    <property type="component" value="Chromosome"/>
</dbReference>
<organism evidence="8 9">
    <name type="scientific">Methylocapsa polymorpha</name>
    <dbReference type="NCBI Taxonomy" id="3080828"/>
    <lineage>
        <taxon>Bacteria</taxon>
        <taxon>Pseudomonadati</taxon>
        <taxon>Pseudomonadota</taxon>
        <taxon>Alphaproteobacteria</taxon>
        <taxon>Hyphomicrobiales</taxon>
        <taxon>Beijerinckiaceae</taxon>
        <taxon>Methylocapsa</taxon>
    </lineage>
</organism>
<dbReference type="RefSeq" id="WP_407338798.1">
    <property type="nucleotide sequence ID" value="NZ_CP136862.1"/>
</dbReference>
<evidence type="ECO:0000313" key="9">
    <source>
        <dbReference type="Proteomes" id="UP001626536"/>
    </source>
</evidence>
<evidence type="ECO:0000256" key="3">
    <source>
        <dbReference type="ARBA" id="ARBA00022448"/>
    </source>
</evidence>